<proteinExistence type="predicted"/>
<evidence type="ECO:0000313" key="1">
    <source>
        <dbReference type="EMBL" id="NEI52675.1"/>
    </source>
</evidence>
<evidence type="ECO:0000313" key="2">
    <source>
        <dbReference type="Proteomes" id="UP000661163"/>
    </source>
</evidence>
<protein>
    <submittedName>
        <fullName evidence="1">Uncharacterized protein</fullName>
    </submittedName>
</protein>
<dbReference type="EMBL" id="WUFC01000046">
    <property type="protein sequence ID" value="NEI52675.1"/>
    <property type="molecule type" value="Genomic_DNA"/>
</dbReference>
<dbReference type="Proteomes" id="UP000661163">
    <property type="component" value="Unassembled WGS sequence"/>
</dbReference>
<dbReference type="RefSeq" id="WP_164566521.1">
    <property type="nucleotide sequence ID" value="NZ_WUFC01000046.1"/>
</dbReference>
<name>A0AAE4YX69_9HYPH</name>
<gene>
    <name evidence="1" type="ORF">GR217_34215</name>
</gene>
<dbReference type="AlphaFoldDB" id="A0AAE4YX69"/>
<comment type="caution">
    <text evidence="1">The sequence shown here is derived from an EMBL/GenBank/DDBJ whole genome shotgun (WGS) entry which is preliminary data.</text>
</comment>
<reference evidence="1 2" key="1">
    <citation type="submission" date="2019-12" db="EMBL/GenBank/DDBJ databases">
        <title>Rhizobium genotypes associated with high levels of biological nitrogen fixation by grain legumes in a temperate-maritime cropping system.</title>
        <authorList>
            <person name="Maluk M."/>
            <person name="Francesc Ferrando Molina F."/>
            <person name="Lopez Del Egido L."/>
            <person name="Lafos M."/>
            <person name="Langarica-Fuentes A."/>
            <person name="Gebre Yohannes G."/>
            <person name="Young M.W."/>
            <person name="Martin P."/>
            <person name="Gantlett R."/>
            <person name="Kenicer G."/>
            <person name="Hawes C."/>
            <person name="Begg G.S."/>
            <person name="Quilliam R.S."/>
            <person name="Squire G.R."/>
            <person name="Poole P.S."/>
            <person name="Young P.W."/>
            <person name="Iannetta P.M."/>
            <person name="James E.K."/>
        </authorList>
    </citation>
    <scope>NUCLEOTIDE SEQUENCE [LARGE SCALE GENOMIC DNA]</scope>
    <source>
        <strain evidence="1 2">JHI985</strain>
    </source>
</reference>
<accession>A0AAE4YX69</accession>
<sequence>MVQRFLEPPSAVEREIVESSPLADFRIIRSDGHSLLRVATEDGQQLTAHVRFVDEAAWIMHEASQNAAAMVTQQRRLPSTAREVAEMIQRGARPDIEHTHVRYFRDRQEFGFLLQFPNHAPLPLLFTQAQIDSFRAKQYAARKDL</sequence>
<organism evidence="1 2">
    <name type="scientific">Rhizobium ruizarguesonis</name>
    <dbReference type="NCBI Taxonomy" id="2081791"/>
    <lineage>
        <taxon>Bacteria</taxon>
        <taxon>Pseudomonadati</taxon>
        <taxon>Pseudomonadota</taxon>
        <taxon>Alphaproteobacteria</taxon>
        <taxon>Hyphomicrobiales</taxon>
        <taxon>Rhizobiaceae</taxon>
        <taxon>Rhizobium/Agrobacterium group</taxon>
        <taxon>Rhizobium</taxon>
    </lineage>
</organism>